<protein>
    <submittedName>
        <fullName evidence="1">Uncharacterized protein DUF4843</fullName>
    </submittedName>
</protein>
<accession>A0A4Q7N3L1</accession>
<organism evidence="1 2">
    <name type="scientific">Pseudobacter ginsenosidimutans</name>
    <dbReference type="NCBI Taxonomy" id="661488"/>
    <lineage>
        <taxon>Bacteria</taxon>
        <taxon>Pseudomonadati</taxon>
        <taxon>Bacteroidota</taxon>
        <taxon>Chitinophagia</taxon>
        <taxon>Chitinophagales</taxon>
        <taxon>Chitinophagaceae</taxon>
        <taxon>Pseudobacter</taxon>
    </lineage>
</organism>
<gene>
    <name evidence="1" type="ORF">EV199_1243</name>
</gene>
<dbReference type="EMBL" id="SGXA01000001">
    <property type="protein sequence ID" value="RZS75378.1"/>
    <property type="molecule type" value="Genomic_DNA"/>
</dbReference>
<dbReference type="Pfam" id="PF16132">
    <property type="entry name" value="DUF4843"/>
    <property type="match status" value="1"/>
</dbReference>
<keyword evidence="2" id="KW-1185">Reference proteome</keyword>
<sequence>MFCRKHSLYIILPVLILAAFSSCKKSELISFEEKPMVYFYKRFDDPKKDSVLYSFAIMQASRMKDTIKIPVRISGLSVDKDRKINLKPVADSTNAVEGTDYSILSSTIRAGHYNDSIVLVVMRSAEMKTKDKRLMLEIVPSEDFDPGLYNTPSADGVVKLSGGSVRMLVKINDFLTKPSNWDSWLVYFFGDYSQRKYRFIIEVTGRGDFPSGGGAGSLPYGQFVAYQQLMVQALNEYEAEHGHMLDENGDIVEF</sequence>
<dbReference type="AlphaFoldDB" id="A0A4Q7N3L1"/>
<proteinExistence type="predicted"/>
<name>A0A4Q7N3L1_9BACT</name>
<dbReference type="PROSITE" id="PS51257">
    <property type="entry name" value="PROKAR_LIPOPROTEIN"/>
    <property type="match status" value="1"/>
</dbReference>
<evidence type="ECO:0000313" key="1">
    <source>
        <dbReference type="EMBL" id="RZS75378.1"/>
    </source>
</evidence>
<dbReference type="OrthoDB" id="1094864at2"/>
<reference evidence="1 2" key="1">
    <citation type="submission" date="2019-02" db="EMBL/GenBank/DDBJ databases">
        <title>Genomic Encyclopedia of Type Strains, Phase IV (KMG-IV): sequencing the most valuable type-strain genomes for metagenomic binning, comparative biology and taxonomic classification.</title>
        <authorList>
            <person name="Goeker M."/>
        </authorList>
    </citation>
    <scope>NUCLEOTIDE SEQUENCE [LARGE SCALE GENOMIC DNA]</scope>
    <source>
        <strain evidence="1 2">DSM 18116</strain>
    </source>
</reference>
<dbReference type="Proteomes" id="UP000293874">
    <property type="component" value="Unassembled WGS sequence"/>
</dbReference>
<dbReference type="InterPro" id="IPR032299">
    <property type="entry name" value="DUF4843"/>
</dbReference>
<evidence type="ECO:0000313" key="2">
    <source>
        <dbReference type="Proteomes" id="UP000293874"/>
    </source>
</evidence>
<dbReference type="RefSeq" id="WP_130539750.1">
    <property type="nucleotide sequence ID" value="NZ_CP042431.1"/>
</dbReference>
<comment type="caution">
    <text evidence="1">The sequence shown here is derived from an EMBL/GenBank/DDBJ whole genome shotgun (WGS) entry which is preliminary data.</text>
</comment>